<comment type="caution">
    <text evidence="3">The sequence shown here is derived from an EMBL/GenBank/DDBJ whole genome shotgun (WGS) entry which is preliminary data.</text>
</comment>
<dbReference type="SUPFAM" id="SSF53335">
    <property type="entry name" value="S-adenosyl-L-methionine-dependent methyltransferases"/>
    <property type="match status" value="1"/>
</dbReference>
<accession>A0ABQ3Y5T5</accession>
<sequence length="244" mass="25675">MPSTALDSDRWRSTWDEVMTGFVPGMAGLESAIATTVEAVHGGAPARCLDLGGGPGVLAERMAARWPSCRVAMVDLDPVLLTLARAGVPDTVAVIDADLGSGSWAHCAGRGHDLITSVMTVHYLPPSGIRRLYRECRDALAPGGLLVVADLMPDDGLPSVMGAMDPAPGEAAAELAWVQWWSDLAEAHEFGGLMEARAEVFRDRAPANFAGSVAWHVAATREAGFAEAGLIWRDGRHAALAARA</sequence>
<keyword evidence="4" id="KW-1185">Reference proteome</keyword>
<dbReference type="InterPro" id="IPR029063">
    <property type="entry name" value="SAM-dependent_MTases_sf"/>
</dbReference>
<dbReference type="Gene3D" id="3.40.50.150">
    <property type="entry name" value="Vaccinia Virus protein VP39"/>
    <property type="match status" value="1"/>
</dbReference>
<name>A0ABQ3Y5T5_9ACTN</name>
<dbReference type="Proteomes" id="UP000609879">
    <property type="component" value="Unassembled WGS sequence"/>
</dbReference>
<keyword evidence="1" id="KW-0808">Transferase</keyword>
<dbReference type="InterPro" id="IPR041698">
    <property type="entry name" value="Methyltransf_25"/>
</dbReference>
<proteinExistence type="predicted"/>
<dbReference type="EMBL" id="BOMI01000077">
    <property type="protein sequence ID" value="GID75349.1"/>
    <property type="molecule type" value="Genomic_DNA"/>
</dbReference>
<dbReference type="RefSeq" id="WP_203765564.1">
    <property type="nucleotide sequence ID" value="NZ_BAAABO010000019.1"/>
</dbReference>
<evidence type="ECO:0000259" key="2">
    <source>
        <dbReference type="Pfam" id="PF13649"/>
    </source>
</evidence>
<organism evidence="3 4">
    <name type="scientific">Paractinoplanes deccanensis</name>
    <dbReference type="NCBI Taxonomy" id="113561"/>
    <lineage>
        <taxon>Bacteria</taxon>
        <taxon>Bacillati</taxon>
        <taxon>Actinomycetota</taxon>
        <taxon>Actinomycetes</taxon>
        <taxon>Micromonosporales</taxon>
        <taxon>Micromonosporaceae</taxon>
        <taxon>Paractinoplanes</taxon>
    </lineage>
</organism>
<evidence type="ECO:0000256" key="1">
    <source>
        <dbReference type="ARBA" id="ARBA00022679"/>
    </source>
</evidence>
<gene>
    <name evidence="3" type="ORF">Ade02nite_39900</name>
</gene>
<dbReference type="PANTHER" id="PTHR43861">
    <property type="entry name" value="TRANS-ACONITATE 2-METHYLTRANSFERASE-RELATED"/>
    <property type="match status" value="1"/>
</dbReference>
<feature type="domain" description="Methyltransferase" evidence="2">
    <location>
        <begin position="49"/>
        <end position="144"/>
    </location>
</feature>
<reference evidence="3 4" key="1">
    <citation type="submission" date="2021-01" db="EMBL/GenBank/DDBJ databases">
        <title>Whole genome shotgun sequence of Actinoplanes deccanensis NBRC 13994.</title>
        <authorList>
            <person name="Komaki H."/>
            <person name="Tamura T."/>
        </authorList>
    </citation>
    <scope>NUCLEOTIDE SEQUENCE [LARGE SCALE GENOMIC DNA]</scope>
    <source>
        <strain evidence="3 4">NBRC 13994</strain>
    </source>
</reference>
<evidence type="ECO:0000313" key="3">
    <source>
        <dbReference type="EMBL" id="GID75349.1"/>
    </source>
</evidence>
<dbReference type="Pfam" id="PF13649">
    <property type="entry name" value="Methyltransf_25"/>
    <property type="match status" value="1"/>
</dbReference>
<protein>
    <recommendedName>
        <fullName evidence="2">Methyltransferase domain-containing protein</fullName>
    </recommendedName>
</protein>
<evidence type="ECO:0000313" key="4">
    <source>
        <dbReference type="Proteomes" id="UP000609879"/>
    </source>
</evidence>
<dbReference type="CDD" id="cd02440">
    <property type="entry name" value="AdoMet_MTases"/>
    <property type="match status" value="1"/>
</dbReference>